<evidence type="ECO:0000313" key="3">
    <source>
        <dbReference type="Proteomes" id="UP000059680"/>
    </source>
</evidence>
<name>A0A0P0XZQ6_ORYSJ</name>
<reference evidence="2 3" key="2">
    <citation type="journal article" date="2013" name="Plant Cell Physiol.">
        <title>Rice Annotation Project Database (RAP-DB): an integrative and interactive database for rice genomics.</title>
        <authorList>
            <person name="Sakai H."/>
            <person name="Lee S.S."/>
            <person name="Tanaka T."/>
            <person name="Numa H."/>
            <person name="Kim J."/>
            <person name="Kawahara Y."/>
            <person name="Wakimoto H."/>
            <person name="Yang C.C."/>
            <person name="Iwamoto M."/>
            <person name="Abe T."/>
            <person name="Yamada Y."/>
            <person name="Muto A."/>
            <person name="Inokuchi H."/>
            <person name="Ikemura T."/>
            <person name="Matsumoto T."/>
            <person name="Sasaki T."/>
            <person name="Itoh T."/>
        </authorList>
    </citation>
    <scope>NUCLEOTIDE SEQUENCE [LARGE SCALE GENOMIC DNA]</scope>
    <source>
        <strain evidence="3">cv. Nipponbare</strain>
    </source>
</reference>
<organism evidence="2 3">
    <name type="scientific">Oryza sativa subsp. japonica</name>
    <name type="common">Rice</name>
    <dbReference type="NCBI Taxonomy" id="39947"/>
    <lineage>
        <taxon>Eukaryota</taxon>
        <taxon>Viridiplantae</taxon>
        <taxon>Streptophyta</taxon>
        <taxon>Embryophyta</taxon>
        <taxon>Tracheophyta</taxon>
        <taxon>Spermatophyta</taxon>
        <taxon>Magnoliopsida</taxon>
        <taxon>Liliopsida</taxon>
        <taxon>Poales</taxon>
        <taxon>Poaceae</taxon>
        <taxon>BOP clade</taxon>
        <taxon>Oryzoideae</taxon>
        <taxon>Oryzeae</taxon>
        <taxon>Oryzinae</taxon>
        <taxon>Oryza</taxon>
        <taxon>Oryza sativa</taxon>
    </lineage>
</organism>
<dbReference type="EMBL" id="AP014967">
    <property type="protein sequence ID" value="BAT12811.1"/>
    <property type="molecule type" value="Genomic_DNA"/>
</dbReference>
<dbReference type="SMR" id="A0A0P0XZQ6"/>
<feature type="compositionally biased region" description="Low complexity" evidence="1">
    <location>
        <begin position="30"/>
        <end position="39"/>
    </location>
</feature>
<feature type="region of interest" description="Disordered" evidence="1">
    <location>
        <begin position="59"/>
        <end position="88"/>
    </location>
</feature>
<evidence type="ECO:0000313" key="2">
    <source>
        <dbReference type="EMBL" id="BAT12811.1"/>
    </source>
</evidence>
<accession>A0A0P0XZQ6</accession>
<feature type="non-terminal residue" evidence="2">
    <location>
        <position position="1"/>
    </location>
</feature>
<dbReference type="AlphaFoldDB" id="A0A0P0XZQ6"/>
<sequence>RPHSLLCTAAAPLHPRRSRLLLRPPPEPRSPSAAAGSYHPSRPALLLLARSLAPDYCRRAAASSPEPRSPSAAAGSYHPLRPAPRAAPSAAAADAVSASLYRRLGPRLRAVREQEFRQGRVVAVVPPQIETRCRPAANASGSRLPPQPRDLLSHRPSTSCLHLLSRVAATDPCPSLPRHHGRPSRVPPSPAILLTLTECSVS</sequence>
<dbReference type="InParanoid" id="A0A0P0XZQ6"/>
<feature type="region of interest" description="Disordered" evidence="1">
    <location>
        <begin position="1"/>
        <end position="39"/>
    </location>
</feature>
<reference evidence="3" key="1">
    <citation type="journal article" date="2005" name="Nature">
        <title>The map-based sequence of the rice genome.</title>
        <authorList>
            <consortium name="International rice genome sequencing project (IRGSP)"/>
            <person name="Matsumoto T."/>
            <person name="Wu J."/>
            <person name="Kanamori H."/>
            <person name="Katayose Y."/>
            <person name="Fujisawa M."/>
            <person name="Namiki N."/>
            <person name="Mizuno H."/>
            <person name="Yamamoto K."/>
            <person name="Antonio B.A."/>
            <person name="Baba T."/>
            <person name="Sakata K."/>
            <person name="Nagamura Y."/>
            <person name="Aoki H."/>
            <person name="Arikawa K."/>
            <person name="Arita K."/>
            <person name="Bito T."/>
            <person name="Chiden Y."/>
            <person name="Fujitsuka N."/>
            <person name="Fukunaka R."/>
            <person name="Hamada M."/>
            <person name="Harada C."/>
            <person name="Hayashi A."/>
            <person name="Hijishita S."/>
            <person name="Honda M."/>
            <person name="Hosokawa S."/>
            <person name="Ichikawa Y."/>
            <person name="Idonuma A."/>
            <person name="Iijima M."/>
            <person name="Ikeda M."/>
            <person name="Ikeno M."/>
            <person name="Ito K."/>
            <person name="Ito S."/>
            <person name="Ito T."/>
            <person name="Ito Y."/>
            <person name="Ito Y."/>
            <person name="Iwabuchi A."/>
            <person name="Kamiya K."/>
            <person name="Karasawa W."/>
            <person name="Kurita K."/>
            <person name="Katagiri S."/>
            <person name="Kikuta A."/>
            <person name="Kobayashi H."/>
            <person name="Kobayashi N."/>
            <person name="Machita K."/>
            <person name="Maehara T."/>
            <person name="Masukawa M."/>
            <person name="Mizubayashi T."/>
            <person name="Mukai Y."/>
            <person name="Nagasaki H."/>
            <person name="Nagata Y."/>
            <person name="Naito S."/>
            <person name="Nakashima M."/>
            <person name="Nakama Y."/>
            <person name="Nakamichi Y."/>
            <person name="Nakamura M."/>
            <person name="Meguro A."/>
            <person name="Negishi M."/>
            <person name="Ohta I."/>
            <person name="Ohta T."/>
            <person name="Okamoto M."/>
            <person name="Ono N."/>
            <person name="Saji S."/>
            <person name="Sakaguchi M."/>
            <person name="Sakai K."/>
            <person name="Shibata M."/>
            <person name="Shimokawa T."/>
            <person name="Song J."/>
            <person name="Takazaki Y."/>
            <person name="Terasawa K."/>
            <person name="Tsugane M."/>
            <person name="Tsuji K."/>
            <person name="Ueda S."/>
            <person name="Waki K."/>
            <person name="Yamagata H."/>
            <person name="Yamamoto M."/>
            <person name="Yamamoto S."/>
            <person name="Yamane H."/>
            <person name="Yoshiki S."/>
            <person name="Yoshihara R."/>
            <person name="Yukawa K."/>
            <person name="Zhong H."/>
            <person name="Yano M."/>
            <person name="Yuan Q."/>
            <person name="Ouyang S."/>
            <person name="Liu J."/>
            <person name="Jones K.M."/>
            <person name="Gansberger K."/>
            <person name="Moffat K."/>
            <person name="Hill J."/>
            <person name="Bera J."/>
            <person name="Fadrosh D."/>
            <person name="Jin S."/>
            <person name="Johri S."/>
            <person name="Kim M."/>
            <person name="Overton L."/>
            <person name="Reardon M."/>
            <person name="Tsitrin T."/>
            <person name="Vuong H."/>
            <person name="Weaver B."/>
            <person name="Ciecko A."/>
            <person name="Tallon L."/>
            <person name="Jackson J."/>
            <person name="Pai G."/>
            <person name="Aken S.V."/>
            <person name="Utterback T."/>
            <person name="Reidmuller S."/>
            <person name="Feldblyum T."/>
            <person name="Hsiao J."/>
            <person name="Zismann V."/>
            <person name="Iobst S."/>
            <person name="de Vazeille A.R."/>
            <person name="Buell C.R."/>
            <person name="Ying K."/>
            <person name="Li Y."/>
            <person name="Lu T."/>
            <person name="Huang Y."/>
            <person name="Zhao Q."/>
            <person name="Feng Q."/>
            <person name="Zhang L."/>
            <person name="Zhu J."/>
            <person name="Weng Q."/>
            <person name="Mu J."/>
            <person name="Lu Y."/>
            <person name="Fan D."/>
            <person name="Liu Y."/>
            <person name="Guan J."/>
            <person name="Zhang Y."/>
            <person name="Yu S."/>
            <person name="Liu X."/>
            <person name="Zhang Y."/>
            <person name="Hong G."/>
            <person name="Han B."/>
            <person name="Choisne N."/>
            <person name="Demange N."/>
            <person name="Orjeda G."/>
            <person name="Samain S."/>
            <person name="Cattolico L."/>
            <person name="Pelletier E."/>
            <person name="Couloux A."/>
            <person name="Segurens B."/>
            <person name="Wincker P."/>
            <person name="D'Hont A."/>
            <person name="Scarpelli C."/>
            <person name="Weissenbach J."/>
            <person name="Salanoubat M."/>
            <person name="Quetier F."/>
            <person name="Yu Y."/>
            <person name="Kim H.R."/>
            <person name="Rambo T."/>
            <person name="Currie J."/>
            <person name="Collura K."/>
            <person name="Luo M."/>
            <person name="Yang T."/>
            <person name="Ammiraju J.S.S."/>
            <person name="Engler F."/>
            <person name="Soderlund C."/>
            <person name="Wing R.A."/>
            <person name="Palmer L.E."/>
            <person name="de la Bastide M."/>
            <person name="Spiegel L."/>
            <person name="Nascimento L."/>
            <person name="Zutavern T."/>
            <person name="O'Shaughnessy A."/>
            <person name="Dike S."/>
            <person name="Dedhia N."/>
            <person name="Preston R."/>
            <person name="Balija V."/>
            <person name="McCombie W.R."/>
            <person name="Chow T."/>
            <person name="Chen H."/>
            <person name="Chung M."/>
            <person name="Chen C."/>
            <person name="Shaw J."/>
            <person name="Wu H."/>
            <person name="Hsiao K."/>
            <person name="Chao Y."/>
            <person name="Chu M."/>
            <person name="Cheng C."/>
            <person name="Hour A."/>
            <person name="Lee P."/>
            <person name="Lin S."/>
            <person name="Lin Y."/>
            <person name="Liou J."/>
            <person name="Liu S."/>
            <person name="Hsing Y."/>
            <person name="Raghuvanshi S."/>
            <person name="Mohanty A."/>
            <person name="Bharti A.K."/>
            <person name="Gaur A."/>
            <person name="Gupta V."/>
            <person name="Kumar D."/>
            <person name="Ravi V."/>
            <person name="Vij S."/>
            <person name="Kapur A."/>
            <person name="Khurana P."/>
            <person name="Khurana P."/>
            <person name="Khurana J.P."/>
            <person name="Tyagi A.K."/>
            <person name="Gaikwad K."/>
            <person name="Singh A."/>
            <person name="Dalal V."/>
            <person name="Srivastava S."/>
            <person name="Dixit A."/>
            <person name="Pal A.K."/>
            <person name="Ghazi I.A."/>
            <person name="Yadav M."/>
            <person name="Pandit A."/>
            <person name="Bhargava A."/>
            <person name="Sureshbabu K."/>
            <person name="Batra K."/>
            <person name="Sharma T.R."/>
            <person name="Mohapatra T."/>
            <person name="Singh N.K."/>
            <person name="Messing J."/>
            <person name="Nelson A.B."/>
            <person name="Fuks G."/>
            <person name="Kavchok S."/>
            <person name="Keizer G."/>
            <person name="Linton E."/>
            <person name="Llaca V."/>
            <person name="Song R."/>
            <person name="Tanyolac B."/>
            <person name="Young S."/>
            <person name="Ho-Il K."/>
            <person name="Hahn J.H."/>
            <person name="Sangsakoo G."/>
            <person name="Vanavichit A."/>
            <person name="de Mattos Luiz.A.T."/>
            <person name="Zimmer P.D."/>
            <person name="Malone G."/>
            <person name="Dellagostin O."/>
            <person name="de Oliveira A.C."/>
            <person name="Bevan M."/>
            <person name="Bancroft I."/>
            <person name="Minx P."/>
            <person name="Cordum H."/>
            <person name="Wilson R."/>
            <person name="Cheng Z."/>
            <person name="Jin W."/>
            <person name="Jiang J."/>
            <person name="Leong S.A."/>
            <person name="Iwama H."/>
            <person name="Gojobori T."/>
            <person name="Itoh T."/>
            <person name="Niimura Y."/>
            <person name="Fujii Y."/>
            <person name="Habara T."/>
            <person name="Sakai H."/>
            <person name="Sato Y."/>
            <person name="Wilson G."/>
            <person name="Kumar K."/>
            <person name="McCouch S."/>
            <person name="Juretic N."/>
            <person name="Hoen D."/>
            <person name="Wright S."/>
            <person name="Bruskiewich R."/>
            <person name="Bureau T."/>
            <person name="Miyao A."/>
            <person name="Hirochika H."/>
            <person name="Nishikawa T."/>
            <person name="Kadowaki K."/>
            <person name="Sugiura M."/>
            <person name="Burr B."/>
            <person name="Sasaki T."/>
        </authorList>
    </citation>
    <scope>NUCLEOTIDE SEQUENCE [LARGE SCALE GENOMIC DNA]</scope>
    <source>
        <strain evidence="3">cv. Nipponbare</strain>
    </source>
</reference>
<dbReference type="ExpressionAtlas" id="A0A0P0XZQ6">
    <property type="expression patterns" value="baseline and differential"/>
</dbReference>
<dbReference type="Proteomes" id="UP000059680">
    <property type="component" value="Chromosome 11"/>
</dbReference>
<evidence type="ECO:0000256" key="1">
    <source>
        <dbReference type="SAM" id="MobiDB-lite"/>
    </source>
</evidence>
<gene>
    <name evidence="2" type="ordered locus">Os11g0162700</name>
    <name evidence="2" type="ORF">OSNPB_110162700</name>
</gene>
<dbReference type="PaxDb" id="39947-A0A0P0XZQ6"/>
<proteinExistence type="predicted"/>
<protein>
    <submittedName>
        <fullName evidence="2">Os11g0162700 protein</fullName>
    </submittedName>
</protein>
<reference evidence="2 3" key="3">
    <citation type="journal article" date="2013" name="Rice">
        <title>Improvement of the Oryza sativa Nipponbare reference genome using next generation sequence and optical map data.</title>
        <authorList>
            <person name="Kawahara Y."/>
            <person name="de la Bastide M."/>
            <person name="Hamilton J.P."/>
            <person name="Kanamori H."/>
            <person name="McCombie W.R."/>
            <person name="Ouyang S."/>
            <person name="Schwartz D.C."/>
            <person name="Tanaka T."/>
            <person name="Wu J."/>
            <person name="Zhou S."/>
            <person name="Childs K.L."/>
            <person name="Davidson R.M."/>
            <person name="Lin H."/>
            <person name="Quesada-Ocampo L."/>
            <person name="Vaillancourt B."/>
            <person name="Sakai H."/>
            <person name="Lee S.S."/>
            <person name="Kim J."/>
            <person name="Numa H."/>
            <person name="Itoh T."/>
            <person name="Buell C.R."/>
            <person name="Matsumoto T."/>
        </authorList>
    </citation>
    <scope>NUCLEOTIDE SEQUENCE [LARGE SCALE GENOMIC DNA]</scope>
    <source>
        <strain evidence="3">cv. Nipponbare</strain>
    </source>
</reference>
<dbReference type="Gramene" id="Os11t0162700-01">
    <property type="protein sequence ID" value="Os11t0162700-01"/>
    <property type="gene ID" value="Os11g0162700"/>
</dbReference>
<feature type="compositionally biased region" description="Low complexity" evidence="1">
    <location>
        <begin position="59"/>
        <end position="74"/>
    </location>
</feature>
<keyword evidence="3" id="KW-1185">Reference proteome</keyword>